<dbReference type="RefSeq" id="WP_394833447.1">
    <property type="nucleotide sequence ID" value="NZ_CP089929.1"/>
</dbReference>
<dbReference type="InterPro" id="IPR003439">
    <property type="entry name" value="ABC_transporter-like_ATP-bd"/>
</dbReference>
<dbReference type="InterPro" id="IPR050107">
    <property type="entry name" value="ABC_carbohydrate_import_ATPase"/>
</dbReference>
<evidence type="ECO:0000256" key="3">
    <source>
        <dbReference type="ARBA" id="ARBA00022741"/>
    </source>
</evidence>
<sequence length="500" mass="52406">MASAGGPFLEVRGLTKRYPGGTALDGVDFDVHAGEVHCLLGANGAGKSTLIKCISGAVEPTSGEILLDGVPLPAGSPSASLARGVATIYQELDLAPDLTVAESIYFGREPCRGPFLDRRAMRAGAKAVLARLRHDDIAVDATVGELRPAYQQIVSIARALSGQARLLILDEPSAILDASEIEALFAVVRGLVEDGTSVIFISHLLGEIAAIGHRVSVLRDGRTVASGLPASTPASEFISLMVGSAAKPAMADRDSVTIGPVVLSVRDVRRAGVGPIRFDLREGEILGIAGLVGAGRTELLRLIYGLDATEGGEVLVSGTSLPRGRPDCAIDAGMGLIPEDRKAQGLLLDWGLAANASLAALSQVSRFGWIDVGTEQTRARGHLDGIATKYADIEQPVRELSGGNQQKVLFSRWLFRACRILLLDEPTRGVDVGARAEIYRVVGELAAKGLAVIVVSSDLSELVAVCTRILVMREGTVVAEVDGADATEPLLLRHCVEATA</sequence>
<dbReference type="GO" id="GO:0005524">
    <property type="term" value="F:ATP binding"/>
    <property type="evidence" value="ECO:0007669"/>
    <property type="project" value="UniProtKB-KW"/>
</dbReference>
<keyword evidence="2" id="KW-0677">Repeat</keyword>
<dbReference type="PANTHER" id="PTHR43790">
    <property type="entry name" value="CARBOHYDRATE TRANSPORT ATP-BINDING PROTEIN MG119-RELATED"/>
    <property type="match status" value="1"/>
</dbReference>
<dbReference type="Gene3D" id="3.40.50.300">
    <property type="entry name" value="P-loop containing nucleotide triphosphate hydrolases"/>
    <property type="match status" value="2"/>
</dbReference>
<reference evidence="6" key="1">
    <citation type="submission" date="2021-12" db="EMBL/GenBank/DDBJ databases">
        <title>Discovery of the Pendulisporaceae a myxobacterial family with distinct sporulation behavior and unique specialized metabolism.</title>
        <authorList>
            <person name="Garcia R."/>
            <person name="Popoff A."/>
            <person name="Bader C.D."/>
            <person name="Loehr J."/>
            <person name="Walesch S."/>
            <person name="Walt C."/>
            <person name="Boldt J."/>
            <person name="Bunk B."/>
            <person name="Haeckl F.J.F.P.J."/>
            <person name="Gunesch A.P."/>
            <person name="Birkelbach J."/>
            <person name="Nuebel U."/>
            <person name="Pietschmann T."/>
            <person name="Bach T."/>
            <person name="Mueller R."/>
        </authorList>
    </citation>
    <scope>NUCLEOTIDE SEQUENCE</scope>
    <source>
        <strain evidence="6">MSr11367</strain>
    </source>
</reference>
<keyword evidence="3" id="KW-0547">Nucleotide-binding</keyword>
<keyword evidence="4 6" id="KW-0067">ATP-binding</keyword>
<proteinExistence type="predicted"/>
<evidence type="ECO:0000256" key="1">
    <source>
        <dbReference type="ARBA" id="ARBA00022448"/>
    </source>
</evidence>
<keyword evidence="7" id="KW-1185">Reference proteome</keyword>
<dbReference type="SUPFAM" id="SSF52540">
    <property type="entry name" value="P-loop containing nucleoside triphosphate hydrolases"/>
    <property type="match status" value="2"/>
</dbReference>
<dbReference type="PANTHER" id="PTHR43790:SF9">
    <property type="entry name" value="GALACTOFURANOSE TRANSPORTER ATP-BINDING PROTEIN YTFR"/>
    <property type="match status" value="1"/>
</dbReference>
<feature type="domain" description="ABC transporter" evidence="5">
    <location>
        <begin position="256"/>
        <end position="499"/>
    </location>
</feature>
<dbReference type="CDD" id="cd03215">
    <property type="entry name" value="ABC_Carb_Monos_II"/>
    <property type="match status" value="1"/>
</dbReference>
<evidence type="ECO:0000256" key="2">
    <source>
        <dbReference type="ARBA" id="ARBA00022737"/>
    </source>
</evidence>
<dbReference type="InterPro" id="IPR003593">
    <property type="entry name" value="AAA+_ATPase"/>
</dbReference>
<evidence type="ECO:0000259" key="5">
    <source>
        <dbReference type="PROSITE" id="PS50893"/>
    </source>
</evidence>
<dbReference type="Pfam" id="PF00005">
    <property type="entry name" value="ABC_tran"/>
    <property type="match status" value="2"/>
</dbReference>
<dbReference type="EMBL" id="CP089983">
    <property type="protein sequence ID" value="WXB03812.1"/>
    <property type="molecule type" value="Genomic_DNA"/>
</dbReference>
<dbReference type="PROSITE" id="PS00211">
    <property type="entry name" value="ABC_TRANSPORTER_1"/>
    <property type="match status" value="1"/>
</dbReference>
<name>A0ABZ2KZ82_9BACT</name>
<evidence type="ECO:0000313" key="6">
    <source>
        <dbReference type="EMBL" id="WXB03812.1"/>
    </source>
</evidence>
<gene>
    <name evidence="6" type="ORF">LVJ94_43770</name>
</gene>
<dbReference type="PROSITE" id="PS50893">
    <property type="entry name" value="ABC_TRANSPORTER_2"/>
    <property type="match status" value="2"/>
</dbReference>
<organism evidence="6 7">
    <name type="scientific">Pendulispora rubella</name>
    <dbReference type="NCBI Taxonomy" id="2741070"/>
    <lineage>
        <taxon>Bacteria</taxon>
        <taxon>Pseudomonadati</taxon>
        <taxon>Myxococcota</taxon>
        <taxon>Myxococcia</taxon>
        <taxon>Myxococcales</taxon>
        <taxon>Sorangiineae</taxon>
        <taxon>Pendulisporaceae</taxon>
        <taxon>Pendulispora</taxon>
    </lineage>
</organism>
<dbReference type="InterPro" id="IPR017871">
    <property type="entry name" value="ABC_transporter-like_CS"/>
</dbReference>
<evidence type="ECO:0000256" key="4">
    <source>
        <dbReference type="ARBA" id="ARBA00022840"/>
    </source>
</evidence>
<evidence type="ECO:0000313" key="7">
    <source>
        <dbReference type="Proteomes" id="UP001374803"/>
    </source>
</evidence>
<feature type="domain" description="ABC transporter" evidence="5">
    <location>
        <begin position="9"/>
        <end position="245"/>
    </location>
</feature>
<accession>A0ABZ2KZ82</accession>
<dbReference type="SMART" id="SM00382">
    <property type="entry name" value="AAA"/>
    <property type="match status" value="2"/>
</dbReference>
<keyword evidence="1" id="KW-0813">Transport</keyword>
<dbReference type="InterPro" id="IPR027417">
    <property type="entry name" value="P-loop_NTPase"/>
</dbReference>
<dbReference type="CDD" id="cd03216">
    <property type="entry name" value="ABC_Carb_Monos_I"/>
    <property type="match status" value="1"/>
</dbReference>
<dbReference type="Proteomes" id="UP001374803">
    <property type="component" value="Chromosome"/>
</dbReference>
<protein>
    <submittedName>
        <fullName evidence="6">Sugar ABC transporter ATP-binding protein</fullName>
    </submittedName>
</protein>